<dbReference type="FunFam" id="3.30.300.10:FF:000003">
    <property type="entry name" value="S-adenosylmethionine synthase"/>
    <property type="match status" value="1"/>
</dbReference>
<dbReference type="InterPro" id="IPR022630">
    <property type="entry name" value="S-AdoMet_synt_C"/>
</dbReference>
<name>A0A0E2HCA5_9FIRM</name>
<comment type="function">
    <text evidence="10">Catalyzes the formation of S-adenosylmethionine (AdoMet) from methionine and ATP. The overall synthetic reaction is composed of two sequential steps, AdoMet formation and the subsequent tripolyphosphate hydrolysis which occurs prior to release of AdoMet from the enzyme.</text>
</comment>
<evidence type="ECO:0000256" key="11">
    <source>
        <dbReference type="RuleBase" id="RU004462"/>
    </source>
</evidence>
<dbReference type="PIRSF" id="PIRSF000497">
    <property type="entry name" value="MAT"/>
    <property type="match status" value="1"/>
</dbReference>
<keyword evidence="8 10" id="KW-0460">Magnesium</keyword>
<dbReference type="InterPro" id="IPR022629">
    <property type="entry name" value="S-AdoMet_synt_central"/>
</dbReference>
<keyword evidence="6 10" id="KW-0547">Nucleotide-binding</keyword>
<keyword evidence="5 10" id="KW-0479">Metal-binding</keyword>
<evidence type="ECO:0000256" key="2">
    <source>
        <dbReference type="ARBA" id="ARBA00009685"/>
    </source>
</evidence>
<dbReference type="GeneID" id="57960202"/>
<feature type="binding site" evidence="10">
    <location>
        <position position="249"/>
    </location>
    <ligand>
        <name>ATP</name>
        <dbReference type="ChEBI" id="CHEBI:30616"/>
        <note>ligand shared between two neighboring subunits</note>
    </ligand>
</feature>
<comment type="cofactor">
    <cofactor evidence="10">
        <name>Mg(2+)</name>
        <dbReference type="ChEBI" id="CHEBI:18420"/>
    </cofactor>
    <text evidence="10">Binds 2 divalent ions per subunit.</text>
</comment>
<evidence type="ECO:0000313" key="16">
    <source>
        <dbReference type="Proteomes" id="UP000013085"/>
    </source>
</evidence>
<evidence type="ECO:0000256" key="1">
    <source>
        <dbReference type="ARBA" id="ARBA00005224"/>
    </source>
</evidence>
<evidence type="ECO:0000259" key="14">
    <source>
        <dbReference type="Pfam" id="PF02773"/>
    </source>
</evidence>
<feature type="binding site" evidence="10">
    <location>
        <position position="272"/>
    </location>
    <ligand>
        <name>ATP</name>
        <dbReference type="ChEBI" id="CHEBI:30616"/>
        <note>ligand shared between two neighboring subunits</note>
    </ligand>
</feature>
<proteinExistence type="inferred from homology"/>
<evidence type="ECO:0000256" key="6">
    <source>
        <dbReference type="ARBA" id="ARBA00022741"/>
    </source>
</evidence>
<feature type="binding site" description="in other chain" evidence="10">
    <location>
        <position position="280"/>
    </location>
    <ligand>
        <name>L-methionine</name>
        <dbReference type="ChEBI" id="CHEBI:57844"/>
        <note>ligand shared between two neighboring subunits</note>
    </ligand>
</feature>
<feature type="binding site" description="in other chain" evidence="10">
    <location>
        <begin position="255"/>
        <end position="256"/>
    </location>
    <ligand>
        <name>ATP</name>
        <dbReference type="ChEBI" id="CHEBI:30616"/>
        <note>ligand shared between two neighboring subunits</note>
    </ligand>
</feature>
<dbReference type="GO" id="GO:0006730">
    <property type="term" value="P:one-carbon metabolic process"/>
    <property type="evidence" value="ECO:0007669"/>
    <property type="project" value="UniProtKB-KW"/>
</dbReference>
<organism evidence="15 16">
    <name type="scientific">[Clostridium] clostridioforme 90A8</name>
    <dbReference type="NCBI Taxonomy" id="999408"/>
    <lineage>
        <taxon>Bacteria</taxon>
        <taxon>Bacillati</taxon>
        <taxon>Bacillota</taxon>
        <taxon>Clostridia</taxon>
        <taxon>Lachnospirales</taxon>
        <taxon>Lachnospiraceae</taxon>
        <taxon>Enterocloster</taxon>
    </lineage>
</organism>
<keyword evidence="7 10" id="KW-0067">ATP-binding</keyword>
<feature type="domain" description="S-adenosylmethionine synthetase central" evidence="13">
    <location>
        <begin position="125"/>
        <end position="241"/>
    </location>
</feature>
<reference evidence="15 16" key="1">
    <citation type="submission" date="2013-01" db="EMBL/GenBank/DDBJ databases">
        <title>The Genome Sequence of Clostridium clostridioforme 90A8.</title>
        <authorList>
            <consortium name="The Broad Institute Genome Sequencing Platform"/>
            <person name="Earl A."/>
            <person name="Ward D."/>
            <person name="Feldgarden M."/>
            <person name="Gevers D."/>
            <person name="Courvalin P."/>
            <person name="Lambert T."/>
            <person name="Walker B."/>
            <person name="Young S.K."/>
            <person name="Zeng Q."/>
            <person name="Gargeya S."/>
            <person name="Fitzgerald M."/>
            <person name="Haas B."/>
            <person name="Abouelleil A."/>
            <person name="Alvarado L."/>
            <person name="Arachchi H.M."/>
            <person name="Berlin A.M."/>
            <person name="Chapman S.B."/>
            <person name="Dewar J."/>
            <person name="Goldberg J."/>
            <person name="Griggs A."/>
            <person name="Gujja S."/>
            <person name="Hansen M."/>
            <person name="Howarth C."/>
            <person name="Imamovic A."/>
            <person name="Larimer J."/>
            <person name="McCowan C."/>
            <person name="Murphy C."/>
            <person name="Neiman D."/>
            <person name="Pearson M."/>
            <person name="Priest M."/>
            <person name="Roberts A."/>
            <person name="Saif S."/>
            <person name="Shea T."/>
            <person name="Sisk P."/>
            <person name="Sykes S."/>
            <person name="Wortman J."/>
            <person name="Nusbaum C."/>
            <person name="Birren B."/>
        </authorList>
    </citation>
    <scope>NUCLEOTIDE SEQUENCE [LARGE SCALE GENOMIC DNA]</scope>
    <source>
        <strain evidence="15 16">90A8</strain>
    </source>
</reference>
<dbReference type="CDD" id="cd18079">
    <property type="entry name" value="S-AdoMet_synt"/>
    <property type="match status" value="1"/>
</dbReference>
<dbReference type="GO" id="GO:0004478">
    <property type="term" value="F:methionine adenosyltransferase activity"/>
    <property type="evidence" value="ECO:0007669"/>
    <property type="project" value="UniProtKB-UniRule"/>
</dbReference>
<dbReference type="AlphaFoldDB" id="A0A0E2HCA5"/>
<dbReference type="Pfam" id="PF02772">
    <property type="entry name" value="S-AdoMet_synt_M"/>
    <property type="match status" value="1"/>
</dbReference>
<gene>
    <name evidence="10" type="primary">metK</name>
    <name evidence="15" type="ORF">HMPREF1090_02031</name>
</gene>
<sequence length="394" mass="43229">MMEGRDDRFYYVTSESVTEGHPDKVCDQIADGILDAYLEQDSKSRVAIEAMASADVLMLAGEVTSKGHVDAAAKAREIIRRIGYTEHGKGFDADTCMIFTNIHNQSPDISMGVTRSSETGKEILGGGDQGIMYGYAVNETESLMPLSCHLANRLAQRLDYVRKVLKTDFLYPDGKTQITMKYDKAGKPVGIHSVVVSVQHGEAVSHELLDAFIRCTVIEPVIDSRWLTPETRIHVNPTGRFVIGGPAGDTGVTGRKIMVDTYGTIGKHGGGAFSGKDPTKVDRSAAYMARYVAKNIVAAELADRCEVALAYVIGGIEPEAITINTFGTGRIPDSHIEELVKSVFSFGVSDYIEELNLRTPQYLKTAAYGHFGRDDQGFRWEETDKAWLLKQLAF</sequence>
<dbReference type="Proteomes" id="UP000013085">
    <property type="component" value="Unassembled WGS sequence"/>
</dbReference>
<comment type="subunit">
    <text evidence="10">Homotetramer; dimer of dimers.</text>
</comment>
<evidence type="ECO:0000256" key="10">
    <source>
        <dbReference type="HAMAP-Rule" id="MF_00086"/>
    </source>
</evidence>
<comment type="pathway">
    <text evidence="1 10">Amino-acid biosynthesis; S-adenosyl-L-methionine biosynthesis; S-adenosyl-L-methionine from L-methionine: step 1/1.</text>
</comment>
<dbReference type="GO" id="GO:0005737">
    <property type="term" value="C:cytoplasm"/>
    <property type="evidence" value="ECO:0007669"/>
    <property type="project" value="UniProtKB-SubCell"/>
</dbReference>
<comment type="cofactor">
    <cofactor evidence="10">
        <name>K(+)</name>
        <dbReference type="ChEBI" id="CHEBI:29103"/>
    </cofactor>
    <text evidence="10">Binds 1 potassium ion per subunit.</text>
</comment>
<evidence type="ECO:0000256" key="8">
    <source>
        <dbReference type="ARBA" id="ARBA00022842"/>
    </source>
</evidence>
<evidence type="ECO:0000256" key="7">
    <source>
        <dbReference type="ARBA" id="ARBA00022840"/>
    </source>
</evidence>
<feature type="binding site" description="in other chain" evidence="10">
    <location>
        <begin position="173"/>
        <end position="175"/>
    </location>
    <ligand>
        <name>ATP</name>
        <dbReference type="ChEBI" id="CHEBI:30616"/>
        <note>ligand shared between two neighboring subunits</note>
    </ligand>
</feature>
<dbReference type="GO" id="GO:0006556">
    <property type="term" value="P:S-adenosylmethionine biosynthetic process"/>
    <property type="evidence" value="ECO:0007669"/>
    <property type="project" value="UniProtKB-UniRule"/>
</dbReference>
<feature type="binding site" description="in other chain" evidence="10">
    <location>
        <position position="62"/>
    </location>
    <ligand>
        <name>L-methionine</name>
        <dbReference type="ChEBI" id="CHEBI:57844"/>
        <note>ligand shared between two neighboring subunits</note>
    </ligand>
</feature>
<feature type="binding site" evidence="10">
    <location>
        <position position="249"/>
    </location>
    <ligand>
        <name>L-methionine</name>
        <dbReference type="ChEBI" id="CHEBI:57844"/>
        <note>ligand shared between two neighboring subunits</note>
    </ligand>
</feature>
<dbReference type="HAMAP" id="MF_00086">
    <property type="entry name" value="S_AdoMet_synth1"/>
    <property type="match status" value="1"/>
</dbReference>
<comment type="catalytic activity">
    <reaction evidence="10">
        <text>L-methionine + ATP + H2O = S-adenosyl-L-methionine + phosphate + diphosphate</text>
        <dbReference type="Rhea" id="RHEA:21080"/>
        <dbReference type="ChEBI" id="CHEBI:15377"/>
        <dbReference type="ChEBI" id="CHEBI:30616"/>
        <dbReference type="ChEBI" id="CHEBI:33019"/>
        <dbReference type="ChEBI" id="CHEBI:43474"/>
        <dbReference type="ChEBI" id="CHEBI:57844"/>
        <dbReference type="ChEBI" id="CHEBI:59789"/>
        <dbReference type="EC" id="2.5.1.6"/>
    </reaction>
</comment>
<evidence type="ECO:0000256" key="5">
    <source>
        <dbReference type="ARBA" id="ARBA00022723"/>
    </source>
</evidence>
<feature type="region of interest" description="Flexible loop" evidence="10">
    <location>
        <begin position="105"/>
        <end position="115"/>
    </location>
</feature>
<accession>A0A0E2HCA5</accession>
<feature type="binding site" evidence="10">
    <location>
        <position position="276"/>
    </location>
    <ligand>
        <name>ATP</name>
        <dbReference type="ChEBI" id="CHEBI:30616"/>
        <note>ligand shared between two neighboring subunits</note>
    </ligand>
</feature>
<feature type="domain" description="S-adenosylmethionine synthetase N-terminal" evidence="12">
    <location>
        <begin position="10"/>
        <end position="107"/>
    </location>
</feature>
<dbReference type="NCBIfam" id="TIGR01034">
    <property type="entry name" value="metK"/>
    <property type="match status" value="1"/>
</dbReference>
<evidence type="ECO:0000313" key="15">
    <source>
        <dbReference type="EMBL" id="ENZ17261.1"/>
    </source>
</evidence>
<dbReference type="GO" id="GO:0005524">
    <property type="term" value="F:ATP binding"/>
    <property type="evidence" value="ECO:0007669"/>
    <property type="project" value="UniProtKB-UniRule"/>
</dbReference>
<dbReference type="Pfam" id="PF00438">
    <property type="entry name" value="S-AdoMet_synt_N"/>
    <property type="match status" value="1"/>
</dbReference>
<evidence type="ECO:0000259" key="13">
    <source>
        <dbReference type="Pfam" id="PF02772"/>
    </source>
</evidence>
<evidence type="ECO:0000256" key="9">
    <source>
        <dbReference type="ARBA" id="ARBA00022958"/>
    </source>
</evidence>
<feature type="binding site" description="in other chain" evidence="10">
    <location>
        <position position="105"/>
    </location>
    <ligand>
        <name>L-methionine</name>
        <dbReference type="ChEBI" id="CHEBI:57844"/>
        <note>ligand shared between two neighboring subunits</note>
    </ligand>
</feature>
<dbReference type="UniPathway" id="UPA00315">
    <property type="reaction ID" value="UER00080"/>
</dbReference>
<feature type="binding site" description="in other chain" evidence="10">
    <location>
        <position position="21"/>
    </location>
    <ligand>
        <name>ATP</name>
        <dbReference type="ChEBI" id="CHEBI:30616"/>
        <note>ligand shared between two neighboring subunits</note>
    </ligand>
</feature>
<comment type="caution">
    <text evidence="15">The sequence shown here is derived from an EMBL/GenBank/DDBJ whole genome shotgun (WGS) entry which is preliminary data.</text>
</comment>
<feature type="binding site" evidence="10">
    <location>
        <position position="49"/>
    </location>
    <ligand>
        <name>K(+)</name>
        <dbReference type="ChEBI" id="CHEBI:29103"/>
    </ligand>
</feature>
<keyword evidence="4 10" id="KW-0808">Transferase</keyword>
<evidence type="ECO:0000256" key="4">
    <source>
        <dbReference type="ARBA" id="ARBA00022679"/>
    </source>
</evidence>
<dbReference type="InterPro" id="IPR002133">
    <property type="entry name" value="S-AdoMet_synthetase"/>
</dbReference>
<dbReference type="PATRIC" id="fig|999408.3.peg.2179"/>
<dbReference type="Pfam" id="PF02773">
    <property type="entry name" value="S-AdoMet_synt_C"/>
    <property type="match status" value="1"/>
</dbReference>
<dbReference type="PANTHER" id="PTHR11964">
    <property type="entry name" value="S-ADENOSYLMETHIONINE SYNTHETASE"/>
    <property type="match status" value="1"/>
</dbReference>
<keyword evidence="3 10" id="KW-0554">One-carbon metabolism</keyword>
<dbReference type="HOGENOM" id="CLU_041802_1_1_9"/>
<dbReference type="SUPFAM" id="SSF55973">
    <property type="entry name" value="S-adenosylmethionine synthetase"/>
    <property type="match status" value="3"/>
</dbReference>
<dbReference type="PROSITE" id="PS00377">
    <property type="entry name" value="ADOMET_SYNTHASE_2"/>
    <property type="match status" value="1"/>
</dbReference>
<comment type="subcellular location">
    <subcellularLocation>
        <location evidence="10">Cytoplasm</location>
    </subcellularLocation>
</comment>
<evidence type="ECO:0000259" key="12">
    <source>
        <dbReference type="Pfam" id="PF00438"/>
    </source>
</evidence>
<dbReference type="InterPro" id="IPR022636">
    <property type="entry name" value="S-AdoMet_synthetase_sfam"/>
</dbReference>
<dbReference type="EMBL" id="AGYR01000018">
    <property type="protein sequence ID" value="ENZ17261.1"/>
    <property type="molecule type" value="Genomic_DNA"/>
</dbReference>
<feature type="binding site" description="in other chain" evidence="10">
    <location>
        <begin position="240"/>
        <end position="241"/>
    </location>
    <ligand>
        <name>ATP</name>
        <dbReference type="ChEBI" id="CHEBI:30616"/>
        <note>ligand shared between two neighboring subunits</note>
    </ligand>
</feature>
<dbReference type="GO" id="GO:0000287">
    <property type="term" value="F:magnesium ion binding"/>
    <property type="evidence" value="ECO:0007669"/>
    <property type="project" value="UniProtKB-UniRule"/>
</dbReference>
<keyword evidence="10" id="KW-0963">Cytoplasm</keyword>
<protein>
    <recommendedName>
        <fullName evidence="10">S-adenosylmethionine synthase</fullName>
        <shortName evidence="10">AdoMet synthase</shortName>
        <ecNumber evidence="10">2.5.1.6</ecNumber>
    </recommendedName>
    <alternativeName>
        <fullName evidence="10">MAT</fullName>
    </alternativeName>
    <alternativeName>
        <fullName evidence="10">Methionine adenosyltransferase</fullName>
    </alternativeName>
</protein>
<feature type="binding site" evidence="10">
    <location>
        <position position="23"/>
    </location>
    <ligand>
        <name>Mg(2+)</name>
        <dbReference type="ChEBI" id="CHEBI:18420"/>
    </ligand>
</feature>
<feature type="domain" description="S-adenosylmethionine synthetase C-terminal" evidence="14">
    <location>
        <begin position="243"/>
        <end position="381"/>
    </location>
</feature>
<dbReference type="InterPro" id="IPR022631">
    <property type="entry name" value="ADOMET_SYNTHASE_CS"/>
</dbReference>
<dbReference type="Gene3D" id="3.30.300.10">
    <property type="match status" value="3"/>
</dbReference>
<keyword evidence="9 10" id="KW-0630">Potassium</keyword>
<comment type="similarity">
    <text evidence="2 10 11">Belongs to the AdoMet synthase family.</text>
</comment>
<dbReference type="RefSeq" id="WP_002583254.1">
    <property type="nucleotide sequence ID" value="NZ_KB851019.1"/>
</dbReference>
<evidence type="ECO:0000256" key="3">
    <source>
        <dbReference type="ARBA" id="ARBA00022563"/>
    </source>
</evidence>
<dbReference type="EC" id="2.5.1.6" evidence="10"/>
<dbReference type="InterPro" id="IPR022628">
    <property type="entry name" value="S-AdoMet_synt_N"/>
</dbReference>